<accession>A0A1D1YRA6</accession>
<feature type="region of interest" description="Disordered" evidence="1">
    <location>
        <begin position="54"/>
        <end position="108"/>
    </location>
</feature>
<reference evidence="2" key="1">
    <citation type="submission" date="2015-07" db="EMBL/GenBank/DDBJ databases">
        <title>Transcriptome Assembly of Anthurium amnicola.</title>
        <authorList>
            <person name="Suzuki J."/>
        </authorList>
    </citation>
    <scope>NUCLEOTIDE SEQUENCE</scope>
</reference>
<feature type="compositionally biased region" description="Basic and acidic residues" evidence="1">
    <location>
        <begin position="54"/>
        <end position="106"/>
    </location>
</feature>
<sequence length="128" mass="14761">RKNPTRDEGSGRDPKRKREDRPVVISPEDEKYRMGYGVAGKGVKAPWYLSRPTLRDAADGSDDGRDPSRGRVGDSSKKEAGGKRTIDELREERLKRERREKERERAVLVSARRERRGIGWNGCERKLR</sequence>
<protein>
    <submittedName>
        <fullName evidence="2">Uncharacterized protein</fullName>
    </submittedName>
</protein>
<evidence type="ECO:0000256" key="1">
    <source>
        <dbReference type="SAM" id="MobiDB-lite"/>
    </source>
</evidence>
<gene>
    <name evidence="2" type="ORF">g.32666</name>
</gene>
<feature type="region of interest" description="Disordered" evidence="1">
    <location>
        <begin position="1"/>
        <end position="32"/>
    </location>
</feature>
<dbReference type="PANTHER" id="PTHR31861">
    <property type="entry name" value="OS10G0507500 PROTEIN"/>
    <property type="match status" value="1"/>
</dbReference>
<evidence type="ECO:0000313" key="2">
    <source>
        <dbReference type="EMBL" id="JAT57144.1"/>
    </source>
</evidence>
<dbReference type="AlphaFoldDB" id="A0A1D1YRA6"/>
<dbReference type="PANTHER" id="PTHR31861:SF15">
    <property type="entry name" value="DUF577 DOMAIN-CONTAINING PROTEIN"/>
    <property type="match status" value="1"/>
</dbReference>
<dbReference type="EMBL" id="GDJX01010792">
    <property type="protein sequence ID" value="JAT57144.1"/>
    <property type="molecule type" value="Transcribed_RNA"/>
</dbReference>
<name>A0A1D1YRA6_9ARAE</name>
<organism evidence="2">
    <name type="scientific">Anthurium amnicola</name>
    <dbReference type="NCBI Taxonomy" id="1678845"/>
    <lineage>
        <taxon>Eukaryota</taxon>
        <taxon>Viridiplantae</taxon>
        <taxon>Streptophyta</taxon>
        <taxon>Embryophyta</taxon>
        <taxon>Tracheophyta</taxon>
        <taxon>Spermatophyta</taxon>
        <taxon>Magnoliopsida</taxon>
        <taxon>Liliopsida</taxon>
        <taxon>Araceae</taxon>
        <taxon>Pothoideae</taxon>
        <taxon>Potheae</taxon>
        <taxon>Anthurium</taxon>
    </lineage>
</organism>
<proteinExistence type="predicted"/>
<feature type="non-terminal residue" evidence="2">
    <location>
        <position position="1"/>
    </location>
</feature>